<evidence type="ECO:0000256" key="1">
    <source>
        <dbReference type="SAM" id="MobiDB-lite"/>
    </source>
</evidence>
<feature type="compositionally biased region" description="Polar residues" evidence="1">
    <location>
        <begin position="23"/>
        <end position="34"/>
    </location>
</feature>
<accession>A0AA49X7P3</accession>
<proteinExistence type="predicted"/>
<feature type="compositionally biased region" description="Basic and acidic residues" evidence="1">
    <location>
        <begin position="1"/>
        <end position="12"/>
    </location>
</feature>
<name>A0AA49X7P3_9VIRU</name>
<organism evidence="2">
    <name type="scientific">Corynebacterium phage HS01</name>
    <dbReference type="NCBI Taxonomy" id="3056389"/>
    <lineage>
        <taxon>Viruses</taxon>
    </lineage>
</organism>
<dbReference type="EMBL" id="OQ890311">
    <property type="protein sequence ID" value="WLJ25502.1"/>
    <property type="molecule type" value="Genomic_DNA"/>
</dbReference>
<feature type="region of interest" description="Disordered" evidence="1">
    <location>
        <begin position="1"/>
        <end position="34"/>
    </location>
</feature>
<evidence type="ECO:0000313" key="2">
    <source>
        <dbReference type="EMBL" id="WLJ25502.1"/>
    </source>
</evidence>
<protein>
    <submittedName>
        <fullName evidence="2">Uncharacterized protein</fullName>
    </submittedName>
</protein>
<reference evidence="2" key="1">
    <citation type="submission" date="2023-04" db="EMBL/GenBank/DDBJ databases">
        <title>The human skin virome in hidradenitis suppurativa patients.</title>
        <authorList>
            <person name="Jansen D."/>
        </authorList>
    </citation>
    <scope>NUCLEOTIDE SEQUENCE</scope>
    <source>
        <strain evidence="2">VC1_JansenPhageA</strain>
    </source>
</reference>
<sequence>MQFHDIHDRKPPETTGNHGIAQNEETPSHQLFYW</sequence>